<dbReference type="SUPFAM" id="SSF55874">
    <property type="entry name" value="ATPase domain of HSP90 chaperone/DNA topoisomerase II/histidine kinase"/>
    <property type="match status" value="1"/>
</dbReference>
<dbReference type="Proteomes" id="UP001217485">
    <property type="component" value="Unassembled WGS sequence"/>
</dbReference>
<dbReference type="PANTHER" id="PTHR43047">
    <property type="entry name" value="TWO-COMPONENT HISTIDINE PROTEIN KINASE"/>
    <property type="match status" value="1"/>
</dbReference>
<evidence type="ECO:0000313" key="12">
    <source>
        <dbReference type="EMBL" id="MDC0679549.1"/>
    </source>
</evidence>
<dbReference type="InterPro" id="IPR003594">
    <property type="entry name" value="HATPase_dom"/>
</dbReference>
<dbReference type="PROSITE" id="PS50112">
    <property type="entry name" value="PAS"/>
    <property type="match status" value="2"/>
</dbReference>
<dbReference type="EC" id="2.7.13.3" evidence="2"/>
<dbReference type="InterPro" id="IPR000700">
    <property type="entry name" value="PAS-assoc_C"/>
</dbReference>
<dbReference type="NCBIfam" id="TIGR00229">
    <property type="entry name" value="sensory_box"/>
    <property type="match status" value="3"/>
</dbReference>
<dbReference type="SMART" id="SM00448">
    <property type="entry name" value="REC"/>
    <property type="match status" value="1"/>
</dbReference>
<evidence type="ECO:0000256" key="1">
    <source>
        <dbReference type="ARBA" id="ARBA00000085"/>
    </source>
</evidence>
<dbReference type="SMART" id="SM00086">
    <property type="entry name" value="PAC"/>
    <property type="match status" value="2"/>
</dbReference>
<evidence type="ECO:0000256" key="4">
    <source>
        <dbReference type="ARBA" id="ARBA00022679"/>
    </source>
</evidence>
<dbReference type="PANTHER" id="PTHR43047:SF72">
    <property type="entry name" value="OSMOSENSING HISTIDINE PROTEIN KINASE SLN1"/>
    <property type="match status" value="1"/>
</dbReference>
<dbReference type="CDD" id="cd00130">
    <property type="entry name" value="PAS"/>
    <property type="match status" value="3"/>
</dbReference>
<feature type="domain" description="Response regulatory" evidence="9">
    <location>
        <begin position="661"/>
        <end position="777"/>
    </location>
</feature>
<dbReference type="Pfam" id="PF02518">
    <property type="entry name" value="HATPase_c"/>
    <property type="match status" value="1"/>
</dbReference>
<dbReference type="Gene3D" id="3.30.565.10">
    <property type="entry name" value="Histidine kinase-like ATPase, C-terminal domain"/>
    <property type="match status" value="1"/>
</dbReference>
<dbReference type="SMART" id="SM00387">
    <property type="entry name" value="HATPase_c"/>
    <property type="match status" value="1"/>
</dbReference>
<evidence type="ECO:0000256" key="5">
    <source>
        <dbReference type="ARBA" id="ARBA00022777"/>
    </source>
</evidence>
<dbReference type="PROSITE" id="PS50109">
    <property type="entry name" value="HIS_KIN"/>
    <property type="match status" value="1"/>
</dbReference>
<feature type="modified residue" description="4-aspartylphosphate" evidence="6">
    <location>
        <position position="710"/>
    </location>
</feature>
<dbReference type="SUPFAM" id="SSF55785">
    <property type="entry name" value="PYP-like sensor domain (PAS domain)"/>
    <property type="match status" value="3"/>
</dbReference>
<dbReference type="Gene3D" id="1.10.287.130">
    <property type="match status" value="1"/>
</dbReference>
<dbReference type="Gene3D" id="3.40.50.2300">
    <property type="match status" value="1"/>
</dbReference>
<dbReference type="InterPro" id="IPR036097">
    <property type="entry name" value="HisK_dim/P_sf"/>
</dbReference>
<gene>
    <name evidence="12" type="ORF">POL72_17525</name>
</gene>
<dbReference type="SMART" id="SM00091">
    <property type="entry name" value="PAS"/>
    <property type="match status" value="3"/>
</dbReference>
<feature type="region of interest" description="Disordered" evidence="7">
    <location>
        <begin position="1"/>
        <end position="25"/>
    </location>
</feature>
<dbReference type="InterPro" id="IPR036890">
    <property type="entry name" value="HATPase_C_sf"/>
</dbReference>
<dbReference type="SMART" id="SM00388">
    <property type="entry name" value="HisKA"/>
    <property type="match status" value="1"/>
</dbReference>
<dbReference type="InterPro" id="IPR003661">
    <property type="entry name" value="HisK_dim/P_dom"/>
</dbReference>
<organism evidence="12 13">
    <name type="scientific">Sorangium atrum</name>
    <dbReference type="NCBI Taxonomy" id="2995308"/>
    <lineage>
        <taxon>Bacteria</taxon>
        <taxon>Pseudomonadati</taxon>
        <taxon>Myxococcota</taxon>
        <taxon>Polyangia</taxon>
        <taxon>Polyangiales</taxon>
        <taxon>Polyangiaceae</taxon>
        <taxon>Sorangium</taxon>
    </lineage>
</organism>
<feature type="domain" description="PAC" evidence="11">
    <location>
        <begin position="115"/>
        <end position="167"/>
    </location>
</feature>
<feature type="domain" description="Histidine kinase" evidence="8">
    <location>
        <begin position="424"/>
        <end position="642"/>
    </location>
</feature>
<reference evidence="12 13" key="1">
    <citation type="submission" date="2023-01" db="EMBL/GenBank/DDBJ databases">
        <title>Minimal conservation of predation-associated metabolite biosynthetic gene clusters underscores biosynthetic potential of Myxococcota including descriptions for ten novel species: Archangium lansinium sp. nov., Myxococcus landrumus sp. nov., Nannocystis bai.</title>
        <authorList>
            <person name="Ahearne A."/>
            <person name="Stevens C."/>
            <person name="Dowd S."/>
        </authorList>
    </citation>
    <scope>NUCLEOTIDE SEQUENCE [LARGE SCALE GENOMIC DNA]</scope>
    <source>
        <strain evidence="12 13">WIWO2</strain>
    </source>
</reference>
<dbReference type="CDD" id="cd17580">
    <property type="entry name" value="REC_2_DhkD-like"/>
    <property type="match status" value="1"/>
</dbReference>
<dbReference type="InterPro" id="IPR013655">
    <property type="entry name" value="PAS_fold_3"/>
</dbReference>
<dbReference type="InterPro" id="IPR001789">
    <property type="entry name" value="Sig_transdc_resp-reg_receiver"/>
</dbReference>
<feature type="domain" description="PAS" evidence="10">
    <location>
        <begin position="40"/>
        <end position="111"/>
    </location>
</feature>
<comment type="catalytic activity">
    <reaction evidence="1">
        <text>ATP + protein L-histidine = ADP + protein N-phospho-L-histidine.</text>
        <dbReference type="EC" id="2.7.13.3"/>
    </reaction>
</comment>
<dbReference type="InterPro" id="IPR011006">
    <property type="entry name" value="CheY-like_superfamily"/>
</dbReference>
<keyword evidence="4" id="KW-0808">Transferase</keyword>
<dbReference type="InterPro" id="IPR000014">
    <property type="entry name" value="PAS"/>
</dbReference>
<keyword evidence="3 6" id="KW-0597">Phosphoprotein</keyword>
<dbReference type="EMBL" id="JAQNDK010000002">
    <property type="protein sequence ID" value="MDC0679549.1"/>
    <property type="molecule type" value="Genomic_DNA"/>
</dbReference>
<dbReference type="Gene3D" id="3.30.450.20">
    <property type="entry name" value="PAS domain"/>
    <property type="match status" value="3"/>
</dbReference>
<dbReference type="InterPro" id="IPR005467">
    <property type="entry name" value="His_kinase_dom"/>
</dbReference>
<keyword evidence="5" id="KW-0418">Kinase</keyword>
<name>A0ABT5BZG7_9BACT</name>
<dbReference type="CDD" id="cd00082">
    <property type="entry name" value="HisKA"/>
    <property type="match status" value="1"/>
</dbReference>
<accession>A0ABT5BZG7</accession>
<dbReference type="Pfam" id="PF00512">
    <property type="entry name" value="HisKA"/>
    <property type="match status" value="1"/>
</dbReference>
<dbReference type="InterPro" id="IPR004358">
    <property type="entry name" value="Sig_transdc_His_kin-like_C"/>
</dbReference>
<evidence type="ECO:0000256" key="2">
    <source>
        <dbReference type="ARBA" id="ARBA00012438"/>
    </source>
</evidence>
<evidence type="ECO:0000259" key="11">
    <source>
        <dbReference type="PROSITE" id="PS50113"/>
    </source>
</evidence>
<dbReference type="PROSITE" id="PS50110">
    <property type="entry name" value="RESPONSE_REGULATORY"/>
    <property type="match status" value="1"/>
</dbReference>
<dbReference type="RefSeq" id="WP_272096540.1">
    <property type="nucleotide sequence ID" value="NZ_JAQNDK010000002.1"/>
</dbReference>
<evidence type="ECO:0000259" key="10">
    <source>
        <dbReference type="PROSITE" id="PS50112"/>
    </source>
</evidence>
<dbReference type="PRINTS" id="PR00344">
    <property type="entry name" value="BCTRLSENSOR"/>
</dbReference>
<evidence type="ECO:0000259" key="9">
    <source>
        <dbReference type="PROSITE" id="PS50110"/>
    </source>
</evidence>
<proteinExistence type="predicted"/>
<dbReference type="InterPro" id="IPR001610">
    <property type="entry name" value="PAC"/>
</dbReference>
<dbReference type="Pfam" id="PF00072">
    <property type="entry name" value="Response_reg"/>
    <property type="match status" value="1"/>
</dbReference>
<protein>
    <recommendedName>
        <fullName evidence="2">histidine kinase</fullName>
        <ecNumber evidence="2">2.7.13.3</ecNumber>
    </recommendedName>
</protein>
<comment type="caution">
    <text evidence="12">The sequence shown here is derived from an EMBL/GenBank/DDBJ whole genome shotgun (WGS) entry which is preliminary data.</text>
</comment>
<dbReference type="CDD" id="cd00075">
    <property type="entry name" value="HATPase"/>
    <property type="match status" value="1"/>
</dbReference>
<dbReference type="Pfam" id="PF08447">
    <property type="entry name" value="PAS_3"/>
    <property type="match status" value="2"/>
</dbReference>
<sequence>MTSTQEELEGAASAALSEGRSPRPGGTRLGASGICADLVSVRDLLQALELAGVPLVMGDPVTARIVGCNRAFCELTGYSEAELLDRPFADLTHPDDRPRETATWVQALNGGHLEWRSEKRYVRKDGRVRWAVVRGAVIRDERGKPVRTIGVVKDITEHKQAEETRRWSEDRYRGLVEATEEVVWATTPEGLTQQHSPHWCSVTGQRPEEMLGRGWLAVVHPDDREQVMQSWTRAVEAKARYEIEYRIRAADGSYRRTQARAVPLLDAEGRVREWIGMNIDITDRRQTEERFRAAQELSLDAFVVLRAVRDAGGEIVDFLIEFANPAAGRLHCVPLEALVGRRLLDVMPDLRAEMFPRYARAVETGEPHDTEVELTAGGRRVWVRNMAVKVGDGVAVSCHDITARKQAEQALLEADRRKDEFLAMLAHELRNPLSAIQFSLSVSQMPSVPEPRRAWARSVMQRQLCQLGRMVDDLLDVSRITRGKITLQQAPLDLRDVVRQAVAAAAPLIDASKHELSLDVGARPLPVFGDTARLEQVIVNLLTNAAKYTPEGGRLWLSAGQEEAEIVVRVKDTGVGIPAEMLPRIFGLFEQAHPTLDRARGGLGLGLTLVKRLVEMHRGSVSAASEGEGRGSEFTVRLPAVEAAAEPGEAVEPASSARPRRVLVVDDNRDHAFALALLLEQAGHAIGLAHDGASALEMARSFAPDVVLLDIGLPEMDGYEVARRMRRWPGATELKIIAFTGYGQQDDLRRSREAGCDAHLVKPIAPDVLLAHIARGER</sequence>
<dbReference type="Pfam" id="PF08448">
    <property type="entry name" value="PAS_4"/>
    <property type="match status" value="1"/>
</dbReference>
<evidence type="ECO:0000256" key="6">
    <source>
        <dbReference type="PROSITE-ProRule" id="PRU00169"/>
    </source>
</evidence>
<evidence type="ECO:0000313" key="13">
    <source>
        <dbReference type="Proteomes" id="UP001217485"/>
    </source>
</evidence>
<evidence type="ECO:0000256" key="3">
    <source>
        <dbReference type="ARBA" id="ARBA00022553"/>
    </source>
</evidence>
<dbReference type="InterPro" id="IPR013656">
    <property type="entry name" value="PAS_4"/>
</dbReference>
<evidence type="ECO:0000256" key="7">
    <source>
        <dbReference type="SAM" id="MobiDB-lite"/>
    </source>
</evidence>
<feature type="compositionally biased region" description="Low complexity" evidence="7">
    <location>
        <begin position="10"/>
        <end position="19"/>
    </location>
</feature>
<dbReference type="InterPro" id="IPR035965">
    <property type="entry name" value="PAS-like_dom_sf"/>
</dbReference>
<feature type="domain" description="PAS" evidence="10">
    <location>
        <begin position="168"/>
        <end position="238"/>
    </location>
</feature>
<dbReference type="SUPFAM" id="SSF52172">
    <property type="entry name" value="CheY-like"/>
    <property type="match status" value="1"/>
</dbReference>
<evidence type="ECO:0000259" key="8">
    <source>
        <dbReference type="PROSITE" id="PS50109"/>
    </source>
</evidence>
<dbReference type="PROSITE" id="PS50113">
    <property type="entry name" value="PAC"/>
    <property type="match status" value="2"/>
</dbReference>
<feature type="domain" description="PAC" evidence="11">
    <location>
        <begin position="241"/>
        <end position="293"/>
    </location>
</feature>
<dbReference type="SUPFAM" id="SSF47384">
    <property type="entry name" value="Homodimeric domain of signal transducing histidine kinase"/>
    <property type="match status" value="1"/>
</dbReference>
<keyword evidence="13" id="KW-1185">Reference proteome</keyword>